<evidence type="ECO:0000313" key="1">
    <source>
        <dbReference type="EMBL" id="DAE18013.1"/>
    </source>
</evidence>
<accession>A0A8S5QGX8</accession>
<proteinExistence type="predicted"/>
<name>A0A8S5QGX8_9CAUD</name>
<reference evidence="1" key="1">
    <citation type="journal article" date="2021" name="Proc. Natl. Acad. Sci. U.S.A.">
        <title>A Catalog of Tens of Thousands of Viruses from Human Metagenomes Reveals Hidden Associations with Chronic Diseases.</title>
        <authorList>
            <person name="Tisza M.J."/>
            <person name="Buck C.B."/>
        </authorList>
    </citation>
    <scope>NUCLEOTIDE SEQUENCE</scope>
    <source>
        <strain evidence="1">Ctr8v12</strain>
    </source>
</reference>
<protein>
    <submittedName>
        <fullName evidence="1">Uncharacterized protein</fullName>
    </submittedName>
</protein>
<organism evidence="1">
    <name type="scientific">Siphoviridae sp. ctr8v12</name>
    <dbReference type="NCBI Taxonomy" id="2825685"/>
    <lineage>
        <taxon>Viruses</taxon>
        <taxon>Duplodnaviria</taxon>
        <taxon>Heunggongvirae</taxon>
        <taxon>Uroviricota</taxon>
        <taxon>Caudoviricetes</taxon>
    </lineage>
</organism>
<sequence>MDEKVIDSEDREQGGIVPLASSPTGKILEVYASKTRAQALSLTGSNPQALFFATDSDCIVFNGKVYWSGSELRIKNMNASGGSTNGIITRTSAIPGVYFDSDVLASTAGLFPHGSNANGVLTLHTNAGNYYHQLGFSSDGNIYHRSFMGKVPDSTTAWKKISLVSAKSGMPVALEERGVAELMAEVEALRGEVAELKKAVY</sequence>
<dbReference type="EMBL" id="BK015649">
    <property type="protein sequence ID" value="DAE18013.1"/>
    <property type="molecule type" value="Genomic_DNA"/>
</dbReference>